<dbReference type="EMBL" id="LNYE01000022">
    <property type="protein sequence ID" value="KTD10899.1"/>
    <property type="molecule type" value="Genomic_DNA"/>
</dbReference>
<dbReference type="AlphaFoldDB" id="A0A378JDJ1"/>
<evidence type="ECO:0008006" key="7">
    <source>
        <dbReference type="Google" id="ProtNLM"/>
    </source>
</evidence>
<accession>A0A378JDJ1</accession>
<gene>
    <name evidence="3" type="ORF">Lgra_1865</name>
    <name evidence="4" type="ORF">NCTC12388_02617</name>
</gene>
<name>A0A378JDJ1_9GAMM</name>
<reference evidence="4 6" key="2">
    <citation type="submission" date="2018-06" db="EMBL/GenBank/DDBJ databases">
        <authorList>
            <consortium name="Pathogen Informatics"/>
            <person name="Doyle S."/>
        </authorList>
    </citation>
    <scope>NUCLEOTIDE SEQUENCE [LARGE SCALE GENOMIC DNA]</scope>
    <source>
        <strain evidence="4 6">NCTC12388</strain>
    </source>
</reference>
<evidence type="ECO:0000256" key="1">
    <source>
        <dbReference type="SAM" id="MobiDB-lite"/>
    </source>
</evidence>
<proteinExistence type="predicted"/>
<evidence type="ECO:0000313" key="4">
    <source>
        <dbReference type="EMBL" id="STX45873.1"/>
    </source>
</evidence>
<feature type="signal peptide" evidence="2">
    <location>
        <begin position="1"/>
        <end position="22"/>
    </location>
</feature>
<dbReference type="Proteomes" id="UP000054691">
    <property type="component" value="Unassembled WGS sequence"/>
</dbReference>
<organism evidence="4 6">
    <name type="scientific">Legionella gratiana</name>
    <dbReference type="NCBI Taxonomy" id="45066"/>
    <lineage>
        <taxon>Bacteria</taxon>
        <taxon>Pseudomonadati</taxon>
        <taxon>Pseudomonadota</taxon>
        <taxon>Gammaproteobacteria</taxon>
        <taxon>Legionellales</taxon>
        <taxon>Legionellaceae</taxon>
        <taxon>Legionella</taxon>
    </lineage>
</organism>
<dbReference type="Proteomes" id="UP000254476">
    <property type="component" value="Unassembled WGS sequence"/>
</dbReference>
<evidence type="ECO:0000313" key="3">
    <source>
        <dbReference type="EMBL" id="KTD10899.1"/>
    </source>
</evidence>
<evidence type="ECO:0000313" key="5">
    <source>
        <dbReference type="Proteomes" id="UP000054691"/>
    </source>
</evidence>
<sequence length="155" mass="16452">MKIVMKSVLVTALSLSTLTTYADTTSTSDNLNTSTSSSTPATNSSTTATPNAEGDYQCQRVDSSNNTTAPSLSVTKGNDTYTFEWNDSNGDPILYGTGVMVGSLPNAISVSFWDPKKPDAIGIELFELKSDGSLQANWTLQSDNKLGSETCTKSK</sequence>
<feature type="chain" id="PRO_5016987167" description="Secreted protein" evidence="2">
    <location>
        <begin position="23"/>
        <end position="155"/>
    </location>
</feature>
<keyword evidence="2" id="KW-0732">Signal</keyword>
<feature type="compositionally biased region" description="Polar residues" evidence="1">
    <location>
        <begin position="60"/>
        <end position="73"/>
    </location>
</feature>
<reference evidence="3 5" key="1">
    <citation type="submission" date="2015-11" db="EMBL/GenBank/DDBJ databases">
        <title>Genomic analysis of 38 Legionella species identifies large and diverse effector repertoires.</title>
        <authorList>
            <person name="Burstein D."/>
            <person name="Amaro F."/>
            <person name="Zusman T."/>
            <person name="Lifshitz Z."/>
            <person name="Cohen O."/>
            <person name="Gilbert J.A."/>
            <person name="Pupko T."/>
            <person name="Shuman H.A."/>
            <person name="Segal G."/>
        </authorList>
    </citation>
    <scope>NUCLEOTIDE SEQUENCE [LARGE SCALE GENOMIC DNA]</scope>
    <source>
        <strain evidence="3 5">Lyon 8420412</strain>
    </source>
</reference>
<protein>
    <recommendedName>
        <fullName evidence="7">Secreted protein</fullName>
    </recommendedName>
</protein>
<dbReference type="RefSeq" id="WP_058498987.1">
    <property type="nucleotide sequence ID" value="NZ_CAAAHW010000014.1"/>
</dbReference>
<evidence type="ECO:0000256" key="2">
    <source>
        <dbReference type="SAM" id="SignalP"/>
    </source>
</evidence>
<feature type="region of interest" description="Disordered" evidence="1">
    <location>
        <begin position="24"/>
        <end position="73"/>
    </location>
</feature>
<dbReference type="EMBL" id="UGOB01000001">
    <property type="protein sequence ID" value="STX45873.1"/>
    <property type="molecule type" value="Genomic_DNA"/>
</dbReference>
<dbReference type="OrthoDB" id="5652405at2"/>
<evidence type="ECO:0000313" key="6">
    <source>
        <dbReference type="Proteomes" id="UP000254476"/>
    </source>
</evidence>
<keyword evidence="5" id="KW-1185">Reference proteome</keyword>
<feature type="compositionally biased region" description="Low complexity" evidence="1">
    <location>
        <begin position="24"/>
        <end position="52"/>
    </location>
</feature>